<accession>A0A4S3ZU56</accession>
<name>A0A4S3ZU56_9HYPH</name>
<dbReference type="GO" id="GO:0016702">
    <property type="term" value="F:oxidoreductase activity, acting on single donors with incorporation of molecular oxygen, incorporation of two atoms of oxygen"/>
    <property type="evidence" value="ECO:0007669"/>
    <property type="project" value="UniProtKB-ARBA"/>
</dbReference>
<sequence>MAELTGIYTASHTPVMLNFPDRIPADLRTEIFGAYEAMGRDFESGKPDALVVLSNDHLHNFFLDNFPALCIGVGESYESPIEHWLKAKRRVFAGNQAFGAYLLQEALNADFDPSFSMDMVLDHGSLTPLELAGLDPDLPIVPILFNCVQPPMPTMRRCYQFGKFLGDAIRRYDGVERVAILATGGISHDIATPRMGMVNREFDETLLQLLEAGDPDAVITYATEQVHTAGNGAEEIRMWMAAMGAAGGLPFRRAYYRAVNDWYTGIGIGHFGQAERAAATSSHG</sequence>
<dbReference type="EMBL" id="SSOA01000006">
    <property type="protein sequence ID" value="THF49258.1"/>
    <property type="molecule type" value="Genomic_DNA"/>
</dbReference>
<comment type="caution">
    <text evidence="2">The sequence shown here is derived from an EMBL/GenBank/DDBJ whole genome shotgun (WGS) entry which is preliminary data.</text>
</comment>
<feature type="domain" description="Extradiol ring-cleavage dioxygenase class III enzyme subunit B" evidence="1">
    <location>
        <begin position="7"/>
        <end position="248"/>
    </location>
</feature>
<evidence type="ECO:0000313" key="3">
    <source>
        <dbReference type="Proteomes" id="UP000310754"/>
    </source>
</evidence>
<dbReference type="SUPFAM" id="SSF53213">
    <property type="entry name" value="LigB-like"/>
    <property type="match status" value="1"/>
</dbReference>
<dbReference type="InterPro" id="IPR004183">
    <property type="entry name" value="Xdiol_dOase_suB"/>
</dbReference>
<protein>
    <submittedName>
        <fullName evidence="2">2,3-dihydroxyphenylpropionate 1,2-dioxygenase</fullName>
    </submittedName>
</protein>
<dbReference type="Gene3D" id="3.40.830.10">
    <property type="entry name" value="LigB-like"/>
    <property type="match status" value="1"/>
</dbReference>
<dbReference type="CDD" id="cd07359">
    <property type="entry name" value="PCA_45_Doxase_B_like"/>
    <property type="match status" value="1"/>
</dbReference>
<dbReference type="RefSeq" id="WP_190236236.1">
    <property type="nucleotide sequence ID" value="NZ_SSOA01000006.1"/>
</dbReference>
<proteinExistence type="predicted"/>
<organism evidence="2 3">
    <name type="scientific">Allorhizobium terrae</name>
    <dbReference type="NCBI Taxonomy" id="1848972"/>
    <lineage>
        <taxon>Bacteria</taxon>
        <taxon>Pseudomonadati</taxon>
        <taxon>Pseudomonadota</taxon>
        <taxon>Alphaproteobacteria</taxon>
        <taxon>Hyphomicrobiales</taxon>
        <taxon>Rhizobiaceae</taxon>
        <taxon>Rhizobium/Agrobacterium group</taxon>
        <taxon>Allorhizobium</taxon>
    </lineage>
</organism>
<dbReference type="GO" id="GO:0008198">
    <property type="term" value="F:ferrous iron binding"/>
    <property type="evidence" value="ECO:0007669"/>
    <property type="project" value="InterPro"/>
</dbReference>
<dbReference type="AlphaFoldDB" id="A0A4S3ZU56"/>
<dbReference type="Pfam" id="PF02900">
    <property type="entry name" value="LigB"/>
    <property type="match status" value="1"/>
</dbReference>
<keyword evidence="2" id="KW-0560">Oxidoreductase</keyword>
<reference evidence="2 3" key="1">
    <citation type="submission" date="2019-04" db="EMBL/GenBank/DDBJ databases">
        <title>Rhizobium terrae sp. nov., isolated from a paddy soil.</title>
        <authorList>
            <person name="Lin S.-Y."/>
            <person name="Hameed A."/>
            <person name="Huang H.-I."/>
            <person name="Young C.-C."/>
        </authorList>
    </citation>
    <scope>NUCLEOTIDE SEQUENCE [LARGE SCALE GENOMIC DNA]</scope>
    <source>
        <strain evidence="2 3">CC-HIH110</strain>
    </source>
</reference>
<keyword evidence="2" id="KW-0223">Dioxygenase</keyword>
<gene>
    <name evidence="2" type="ORF">E6C51_12795</name>
</gene>
<dbReference type="Proteomes" id="UP000310754">
    <property type="component" value="Unassembled WGS sequence"/>
</dbReference>
<evidence type="ECO:0000313" key="2">
    <source>
        <dbReference type="EMBL" id="THF49258.1"/>
    </source>
</evidence>
<keyword evidence="3" id="KW-1185">Reference proteome</keyword>
<evidence type="ECO:0000259" key="1">
    <source>
        <dbReference type="Pfam" id="PF02900"/>
    </source>
</evidence>